<protein>
    <submittedName>
        <fullName evidence="1">Uncharacterized protein</fullName>
    </submittedName>
</protein>
<reference evidence="1 2" key="2">
    <citation type="journal article" date="2022" name="Mol. Ecol. Resour.">
        <title>The genomes of chicory, endive, great burdock and yacon provide insights into Asteraceae paleo-polyploidization history and plant inulin production.</title>
        <authorList>
            <person name="Fan W."/>
            <person name="Wang S."/>
            <person name="Wang H."/>
            <person name="Wang A."/>
            <person name="Jiang F."/>
            <person name="Liu H."/>
            <person name="Zhao H."/>
            <person name="Xu D."/>
            <person name="Zhang Y."/>
        </authorList>
    </citation>
    <scope>NUCLEOTIDE SEQUENCE [LARGE SCALE GENOMIC DNA]</scope>
    <source>
        <strain evidence="2">cv. Niubang</strain>
    </source>
</reference>
<gene>
    <name evidence="1" type="ORF">L6452_26805</name>
</gene>
<name>A0ACB8ZVD2_ARCLA</name>
<dbReference type="Proteomes" id="UP001055879">
    <property type="component" value="Linkage Group LG09"/>
</dbReference>
<keyword evidence="2" id="KW-1185">Reference proteome</keyword>
<evidence type="ECO:0000313" key="2">
    <source>
        <dbReference type="Proteomes" id="UP001055879"/>
    </source>
</evidence>
<evidence type="ECO:0000313" key="1">
    <source>
        <dbReference type="EMBL" id="KAI3701608.1"/>
    </source>
</evidence>
<comment type="caution">
    <text evidence="1">The sequence shown here is derived from an EMBL/GenBank/DDBJ whole genome shotgun (WGS) entry which is preliminary data.</text>
</comment>
<accession>A0ACB8ZVD2</accession>
<proteinExistence type="predicted"/>
<dbReference type="EMBL" id="CM042055">
    <property type="protein sequence ID" value="KAI3701608.1"/>
    <property type="molecule type" value="Genomic_DNA"/>
</dbReference>
<reference evidence="2" key="1">
    <citation type="journal article" date="2022" name="Mol. Ecol. Resour.">
        <title>The genomes of chicory, endive, great burdock and yacon provide insights into Asteraceae palaeo-polyploidization history and plant inulin production.</title>
        <authorList>
            <person name="Fan W."/>
            <person name="Wang S."/>
            <person name="Wang H."/>
            <person name="Wang A."/>
            <person name="Jiang F."/>
            <person name="Liu H."/>
            <person name="Zhao H."/>
            <person name="Xu D."/>
            <person name="Zhang Y."/>
        </authorList>
    </citation>
    <scope>NUCLEOTIDE SEQUENCE [LARGE SCALE GENOMIC DNA]</scope>
    <source>
        <strain evidence="2">cv. Niubang</strain>
    </source>
</reference>
<organism evidence="1 2">
    <name type="scientific">Arctium lappa</name>
    <name type="common">Greater burdock</name>
    <name type="synonym">Lappa major</name>
    <dbReference type="NCBI Taxonomy" id="4217"/>
    <lineage>
        <taxon>Eukaryota</taxon>
        <taxon>Viridiplantae</taxon>
        <taxon>Streptophyta</taxon>
        <taxon>Embryophyta</taxon>
        <taxon>Tracheophyta</taxon>
        <taxon>Spermatophyta</taxon>
        <taxon>Magnoliopsida</taxon>
        <taxon>eudicotyledons</taxon>
        <taxon>Gunneridae</taxon>
        <taxon>Pentapetalae</taxon>
        <taxon>asterids</taxon>
        <taxon>campanulids</taxon>
        <taxon>Asterales</taxon>
        <taxon>Asteraceae</taxon>
        <taxon>Carduoideae</taxon>
        <taxon>Cardueae</taxon>
        <taxon>Arctiinae</taxon>
        <taxon>Arctium</taxon>
    </lineage>
</organism>
<sequence length="1177" mass="135247">MVESQHTSISLICIFHFCVVFFSSLADRLPTQTKTIMASTSASAQHQWTYNAFVSFRGEDIRKSFMDHLFKDFRQKGILAFRDDNQLPRGEEISSQLYKAIEESRFLIVIFSKNYASSSWCLRELVKIIECKKTGEHKHEVQIIFYDVKPDVVRKQTESYAEAFLKHEISNRTEVAKWKEALIMASNLSGWDLQGQANGYESKLIDSISKEILVKLCNGPLHVGENVVGVDARIEKMDLLRFVCSSKAYMIGICGIGGIGKTTFAKAIYNLMYIHFEECSFLDDVQGATKRHGLTHVVMQLINDIMKTTDVRISSIGQAIMVIKQRMAARRILLVVDDVDHRDQLEVLAGSHDWFFPGSLIIFTSKDKQLLRSHKVDEIYDMEFLDDDESLELFSLYAFHEERRTEDFKELAKQVVEYVQGHPLAFKVLGCFLYGKTLQEWKSELERLQVTPIEDIQQVLRLSYDGLNHEQQKIFLDIASSFIGENRDFVASILEGCNYFADTNIRVLVDKSLLSISRNGLLEMHDLIQRMAREIVREESDTPGKRSRLWISSEVYDVLNENKGTEAVEVLDLLRKEYCQKVYIDGKAFAHMKNLRILKICDEELRSSWHTFDLKLWKDCNATNLGRLDFLSNNLRLLYWHGCPCKFFPSGFYPKDIVAIDLSYSHIKNLWTSPKCFTRLKVMKLKHCLNLTSTPNFTWITNLEELILEGCVNLVKVHPSFGMLKKLVVLNMRYCKRFRRFPCKIEMDSLEVLHLSGCSKLDKLPEEFFGTIKSLRECSFDGTAITELPSFVFSQCNLQVLRFGRHEKKRSGWWTCISQPSWLASKMQHPQSLVMPSLDAFRFLRELNISHCNIMEVSDSIGGLSCLESLYLDGNNFTNFPTGCLSRLSHLQNLAIWGCKKLEVLPELPPNLNYLDASNCTSLREPQGPLSYYNQLCMFFDGCPKLFRNVGIESQVCMSQPLPDLNSSITSHTCTNQISSFLQFMEFPSSTCGIFGGQERKLCYLSLDIRYHGNIIPQWFTNTSTGNHIKVELPPNFCYNKVRGYGICVVLTPKNSYGRKSCLGPLRYYVDNFDGTSLLHPYQFFSNFIGIPKSDFILFHFKNVGIWGWVEAKKFVSFSFEENDDVEVKEFGVRLVFDEDIQGEETGLSIPQDLPTPTQDGGYIKIVKGARYTTWSW</sequence>